<evidence type="ECO:0000256" key="7">
    <source>
        <dbReference type="ARBA" id="ARBA00022989"/>
    </source>
</evidence>
<feature type="transmembrane region" description="Helical" evidence="12">
    <location>
        <begin position="252"/>
        <end position="279"/>
    </location>
</feature>
<dbReference type="Proteomes" id="UP000466388">
    <property type="component" value="Unassembled WGS sequence"/>
</dbReference>
<keyword evidence="15" id="KW-1185">Reference proteome</keyword>
<dbReference type="PANTHER" id="PTHR48085">
    <property type="entry name" value="CADMIUM/ZINC-TRANSPORTING ATPASE HMA2-RELATED"/>
    <property type="match status" value="1"/>
</dbReference>
<dbReference type="NCBIfam" id="TIGR01512">
    <property type="entry name" value="ATPase-IB2_Cd"/>
    <property type="match status" value="1"/>
</dbReference>
<dbReference type="InterPro" id="IPR051014">
    <property type="entry name" value="Cation_Transport_ATPase_IB"/>
</dbReference>
<evidence type="ECO:0000256" key="8">
    <source>
        <dbReference type="ARBA" id="ARBA00023065"/>
    </source>
</evidence>
<dbReference type="Pfam" id="PF00122">
    <property type="entry name" value="E1-E2_ATPase"/>
    <property type="match status" value="1"/>
</dbReference>
<dbReference type="NCBIfam" id="TIGR01494">
    <property type="entry name" value="ATPase_P-type"/>
    <property type="match status" value="1"/>
</dbReference>
<evidence type="ECO:0000256" key="2">
    <source>
        <dbReference type="ARBA" id="ARBA00006024"/>
    </source>
</evidence>
<keyword evidence="7 12" id="KW-1133">Transmembrane helix</keyword>
<feature type="transmembrane region" description="Helical" evidence="12">
    <location>
        <begin position="582"/>
        <end position="600"/>
    </location>
</feature>
<dbReference type="Pfam" id="PF00702">
    <property type="entry name" value="Hydrolase"/>
    <property type="match status" value="1"/>
</dbReference>
<dbReference type="InterPro" id="IPR023214">
    <property type="entry name" value="HAD_sf"/>
</dbReference>
<name>A0A7X3C2G3_9LACO</name>
<keyword evidence="6" id="KW-1278">Translocase</keyword>
<dbReference type="InterPro" id="IPR023298">
    <property type="entry name" value="ATPase_P-typ_TM_dom_sf"/>
</dbReference>
<dbReference type="InterPro" id="IPR018303">
    <property type="entry name" value="ATPase_P-typ_P_site"/>
</dbReference>
<evidence type="ECO:0000256" key="10">
    <source>
        <dbReference type="ARBA" id="ARBA00039103"/>
    </source>
</evidence>
<feature type="transmembrane region" description="Helical" evidence="12">
    <location>
        <begin position="222"/>
        <end position="246"/>
    </location>
</feature>
<feature type="transmembrane region" description="Helical" evidence="12">
    <location>
        <begin position="54"/>
        <end position="79"/>
    </location>
</feature>
<comment type="caution">
    <text evidence="14">The sequence shown here is derived from an EMBL/GenBank/DDBJ whole genome shotgun (WGS) entry which is preliminary data.</text>
</comment>
<dbReference type="SFLD" id="SFLDG00002">
    <property type="entry name" value="C1.7:_P-type_atpase_like"/>
    <property type="match status" value="1"/>
</dbReference>
<dbReference type="SUPFAM" id="SSF56784">
    <property type="entry name" value="HAD-like"/>
    <property type="match status" value="1"/>
</dbReference>
<evidence type="ECO:0000256" key="4">
    <source>
        <dbReference type="ARBA" id="ARBA00022692"/>
    </source>
</evidence>
<dbReference type="InterPro" id="IPR027256">
    <property type="entry name" value="P-typ_ATPase_IB"/>
</dbReference>
<dbReference type="PANTHER" id="PTHR48085:SF5">
    <property type="entry name" value="CADMIUM_ZINC-TRANSPORTING ATPASE HMA4-RELATED"/>
    <property type="match status" value="1"/>
</dbReference>
<dbReference type="GO" id="GO:0005524">
    <property type="term" value="F:ATP binding"/>
    <property type="evidence" value="ECO:0007669"/>
    <property type="project" value="UniProtKB-UniRule"/>
</dbReference>
<proteinExistence type="inferred from homology"/>
<dbReference type="GO" id="GO:0008551">
    <property type="term" value="F:P-type cadmium transporter activity"/>
    <property type="evidence" value="ECO:0007669"/>
    <property type="project" value="UniProtKB-EC"/>
</dbReference>
<keyword evidence="12" id="KW-1003">Cell membrane</keyword>
<evidence type="ECO:0000256" key="6">
    <source>
        <dbReference type="ARBA" id="ARBA00022967"/>
    </source>
</evidence>
<dbReference type="SUPFAM" id="SSF81653">
    <property type="entry name" value="Calcium ATPase, transduction domain A"/>
    <property type="match status" value="1"/>
</dbReference>
<dbReference type="InterPro" id="IPR059000">
    <property type="entry name" value="ATPase_P-type_domA"/>
</dbReference>
<evidence type="ECO:0000313" key="14">
    <source>
        <dbReference type="EMBL" id="MTV81526.1"/>
    </source>
</evidence>
<dbReference type="GO" id="GO:0046872">
    <property type="term" value="F:metal ion binding"/>
    <property type="evidence" value="ECO:0007669"/>
    <property type="project" value="UniProtKB-KW"/>
</dbReference>
<evidence type="ECO:0000256" key="1">
    <source>
        <dbReference type="ARBA" id="ARBA00004651"/>
    </source>
</evidence>
<dbReference type="FunFam" id="2.70.150.10:FF:000002">
    <property type="entry name" value="Copper-transporting ATPase 1, putative"/>
    <property type="match status" value="1"/>
</dbReference>
<dbReference type="InterPro" id="IPR008250">
    <property type="entry name" value="ATPase_P-typ_transduc_dom_A_sf"/>
</dbReference>
<dbReference type="Gene3D" id="3.40.1110.10">
    <property type="entry name" value="Calcium-transporting ATPase, cytoplasmic domain N"/>
    <property type="match status" value="1"/>
</dbReference>
<keyword evidence="12" id="KW-0067">ATP-binding</keyword>
<evidence type="ECO:0000259" key="13">
    <source>
        <dbReference type="Pfam" id="PF00122"/>
    </source>
</evidence>
<dbReference type="SUPFAM" id="SSF81665">
    <property type="entry name" value="Calcium ATPase, transmembrane domain M"/>
    <property type="match status" value="1"/>
</dbReference>
<dbReference type="InterPro" id="IPR044492">
    <property type="entry name" value="P_typ_ATPase_HD_dom"/>
</dbReference>
<dbReference type="PROSITE" id="PS00154">
    <property type="entry name" value="ATPASE_E1_E2"/>
    <property type="match status" value="1"/>
</dbReference>
<keyword evidence="5 12" id="KW-0479">Metal-binding</keyword>
<keyword evidence="14" id="KW-0378">Hydrolase</keyword>
<dbReference type="EC" id="7.2.2.21" evidence="10"/>
<dbReference type="GO" id="GO:0016887">
    <property type="term" value="F:ATP hydrolysis activity"/>
    <property type="evidence" value="ECO:0007669"/>
    <property type="project" value="InterPro"/>
</dbReference>
<comment type="similarity">
    <text evidence="2 12">Belongs to the cation transport ATPase (P-type) (TC 3.A.3) family. Type IB subfamily.</text>
</comment>
<dbReference type="InterPro" id="IPR023299">
    <property type="entry name" value="ATPase_P-typ_cyto_dom_N"/>
</dbReference>
<keyword evidence="4 12" id="KW-0812">Transmembrane</keyword>
<keyword evidence="12" id="KW-0547">Nucleotide-binding</keyword>
<dbReference type="InterPro" id="IPR001757">
    <property type="entry name" value="P_typ_ATPase"/>
</dbReference>
<sequence>MIASSTIILLIALFLPVSELTILLYLTAFLIIGYPVIWQSIKNIVHGEVLDEHFLMTVATVGALLLSDYPEAIAVMLFYQIGDLFEDVAVNQSKQSISALLKVKATIATIVTANGERAMKPENVQPGQLMRIKPGERVALDGELIQGNTSLDTSALTGESLPRDVQVGDQVLSGAINLTGVIDVRVTKPYRDSTIARILDLVQNASQKKTTTEKFIKRFAKVYTPVVVGLAVLLAVVPPLLVGSWATWINRALVFLVISCPCALVISVPLSFFGGIGAASRHGILVKGSNFLEAMNQVSTIAFDKTGTLTQGHFSVTDVLPLQPWHQDELLGLAAAVESQSIHPIARSIVEAYQGDLSKYRLDELHETAGHGISGHVDGHSVIAGNVKAMQAGDIKVPNSQPTCTTVFVAIDGQLAGRIQVADQPKPDAKAAINALQQHGVHQTVLLTGDNQQTANTIGQQLGMSHIAAELLPEQKVTEVDRLTDNAHQAHHRVAFVGDGINDTPVLARADVGIAMGGLGADAAIEAADIVIMNDQPSKIAKLMAIAKHTKRIVWENIIFALVIKILFLSLGAFGIVGMWEAVFADVGVTLIAIINALRLQRE</sequence>
<dbReference type="InterPro" id="IPR036412">
    <property type="entry name" value="HAD-like_sf"/>
</dbReference>
<dbReference type="Gene3D" id="2.70.150.10">
    <property type="entry name" value="Calcium-transporting ATPase, cytoplasmic transduction domain A"/>
    <property type="match status" value="1"/>
</dbReference>
<feature type="transmembrane region" description="Helical" evidence="12">
    <location>
        <begin position="553"/>
        <end position="576"/>
    </location>
</feature>
<keyword evidence="8" id="KW-0406">Ion transport</keyword>
<comment type="subcellular location">
    <subcellularLocation>
        <location evidence="1">Cell membrane</location>
        <topology evidence="1">Multi-pass membrane protein</topology>
    </subcellularLocation>
</comment>
<evidence type="ECO:0000313" key="15">
    <source>
        <dbReference type="Proteomes" id="UP000466388"/>
    </source>
</evidence>
<feature type="transmembrane region" description="Helical" evidence="12">
    <location>
        <begin position="7"/>
        <end position="34"/>
    </location>
</feature>
<dbReference type="Gene3D" id="3.40.50.1000">
    <property type="entry name" value="HAD superfamily/HAD-like"/>
    <property type="match status" value="1"/>
</dbReference>
<dbReference type="SFLD" id="SFLDF00027">
    <property type="entry name" value="p-type_atpase"/>
    <property type="match status" value="1"/>
</dbReference>
<protein>
    <recommendedName>
        <fullName evidence="10">Cd(2+)-exporting ATPase</fullName>
        <ecNumber evidence="10">7.2.2.21</ecNumber>
    </recommendedName>
</protein>
<dbReference type="EMBL" id="WNJO01000002">
    <property type="protein sequence ID" value="MTV81526.1"/>
    <property type="molecule type" value="Genomic_DNA"/>
</dbReference>
<dbReference type="GO" id="GO:0005886">
    <property type="term" value="C:plasma membrane"/>
    <property type="evidence" value="ECO:0007669"/>
    <property type="project" value="UniProtKB-SubCell"/>
</dbReference>
<dbReference type="PRINTS" id="PR00119">
    <property type="entry name" value="CATATPASE"/>
</dbReference>
<evidence type="ECO:0000256" key="9">
    <source>
        <dbReference type="ARBA" id="ARBA00023136"/>
    </source>
</evidence>
<gene>
    <name evidence="14" type="primary">cadA</name>
    <name evidence="14" type="ORF">GM612_02510</name>
</gene>
<evidence type="ECO:0000256" key="3">
    <source>
        <dbReference type="ARBA" id="ARBA00022539"/>
    </source>
</evidence>
<feature type="domain" description="P-type ATPase A" evidence="13">
    <location>
        <begin position="104"/>
        <end position="203"/>
    </location>
</feature>
<evidence type="ECO:0000256" key="11">
    <source>
        <dbReference type="ARBA" id="ARBA00049338"/>
    </source>
</evidence>
<dbReference type="NCBIfam" id="TIGR01525">
    <property type="entry name" value="ATPase-IB_hvy"/>
    <property type="match status" value="1"/>
</dbReference>
<accession>A0A7X3C2G3</accession>
<evidence type="ECO:0000256" key="5">
    <source>
        <dbReference type="ARBA" id="ARBA00022723"/>
    </source>
</evidence>
<keyword evidence="3" id="KW-0104">Cadmium</keyword>
<dbReference type="SFLD" id="SFLDS00003">
    <property type="entry name" value="Haloacid_Dehalogenase"/>
    <property type="match status" value="1"/>
</dbReference>
<evidence type="ECO:0000256" key="12">
    <source>
        <dbReference type="RuleBase" id="RU362081"/>
    </source>
</evidence>
<dbReference type="AlphaFoldDB" id="A0A7X3C2G3"/>
<comment type="catalytic activity">
    <reaction evidence="11">
        <text>Cd(2+)(in) + ATP + H2O = Cd(2+)(out) + ADP + phosphate + H(+)</text>
        <dbReference type="Rhea" id="RHEA:12132"/>
        <dbReference type="ChEBI" id="CHEBI:15377"/>
        <dbReference type="ChEBI" id="CHEBI:15378"/>
        <dbReference type="ChEBI" id="CHEBI:30616"/>
        <dbReference type="ChEBI" id="CHEBI:43474"/>
        <dbReference type="ChEBI" id="CHEBI:48775"/>
        <dbReference type="ChEBI" id="CHEBI:456216"/>
        <dbReference type="EC" id="7.2.2.21"/>
    </reaction>
</comment>
<organism evidence="14 15">
    <name type="scientific">Secundilactobacillus folii</name>
    <dbReference type="NCBI Taxonomy" id="2678357"/>
    <lineage>
        <taxon>Bacteria</taxon>
        <taxon>Bacillati</taxon>
        <taxon>Bacillota</taxon>
        <taxon>Bacilli</taxon>
        <taxon>Lactobacillales</taxon>
        <taxon>Lactobacillaceae</taxon>
        <taxon>Secundilactobacillus</taxon>
    </lineage>
</organism>
<keyword evidence="9 12" id="KW-0472">Membrane</keyword>
<reference evidence="14 15" key="1">
    <citation type="submission" date="2019-11" db="EMBL/GenBank/DDBJ databases">
        <title>Lactobacillus sp. nov. CRM56-3, isolated from fermented tea leaves.</title>
        <authorList>
            <person name="Phuengjayaem S."/>
            <person name="Tanasupawat S."/>
        </authorList>
    </citation>
    <scope>NUCLEOTIDE SEQUENCE [LARGE SCALE GENOMIC DNA]</scope>
    <source>
        <strain evidence="14 15">CRM56-3</strain>
    </source>
</reference>
<keyword evidence="8" id="KW-0813">Transport</keyword>